<reference evidence="1" key="2">
    <citation type="journal article" date="2011" name="Microb. Ecol.">
        <title>Taxonomic and Functional Metagenomic Profiling of the Microbial Community in the Anoxic Sediment of a Sub-saline Shallow Lake (Laguna de Carrizo, Central Spain).</title>
        <authorList>
            <person name="Ferrer M."/>
            <person name="Guazzaroni M.E."/>
            <person name="Richter M."/>
            <person name="Garcia-Salamanca A."/>
            <person name="Yarza P."/>
            <person name="Suarez-Suarez A."/>
            <person name="Solano J."/>
            <person name="Alcaide M."/>
            <person name="van Dillewijn P."/>
            <person name="Molina-Henares M.A."/>
            <person name="Lopez-Cortes N."/>
            <person name="Al-Ramahi Y."/>
            <person name="Guerrero C."/>
            <person name="Acosta A."/>
            <person name="de Eugenio L.I."/>
            <person name="Martinez V."/>
            <person name="Marques S."/>
            <person name="Rojo F."/>
            <person name="Santero E."/>
            <person name="Genilloud O."/>
            <person name="Perez-Perez J."/>
            <person name="Rossello-Mora R."/>
            <person name="Ramos J.L."/>
        </authorList>
    </citation>
    <scope>NUCLEOTIDE SEQUENCE</scope>
</reference>
<sequence length="70" mass="8031">MEAEKPYTTNIRIKPNEKAREFNKSVIFLLSLYEFRPVKYAMYVGTMGKKHDAKKLTTPPANAHSGLIFV</sequence>
<reference evidence="1" key="1">
    <citation type="submission" date="2010-07" db="EMBL/GenBank/DDBJ databases">
        <authorList>
            <consortium name="CONSOLIDER consortium CSD2007-00005"/>
            <person name="Guazzaroni M.-E."/>
            <person name="Richter M."/>
            <person name="Garcia-Salamanca A."/>
            <person name="Yarza P."/>
            <person name="Ferrer M."/>
        </authorList>
    </citation>
    <scope>NUCLEOTIDE SEQUENCE</scope>
</reference>
<dbReference type="EMBL" id="ADZX01000375">
    <property type="protein sequence ID" value="EFK96955.1"/>
    <property type="molecule type" value="Genomic_DNA"/>
</dbReference>
<organism evidence="1">
    <name type="scientific">sediment metagenome</name>
    <dbReference type="NCBI Taxonomy" id="749907"/>
    <lineage>
        <taxon>unclassified sequences</taxon>
        <taxon>metagenomes</taxon>
        <taxon>ecological metagenomes</taxon>
    </lineage>
</organism>
<accession>D9PHK4</accession>
<protein>
    <submittedName>
        <fullName evidence="1">Uncharacterized protein</fullName>
    </submittedName>
</protein>
<proteinExistence type="predicted"/>
<dbReference type="AlphaFoldDB" id="D9PHK4"/>
<gene>
    <name evidence="1" type="ORF">LDC_1004</name>
</gene>
<evidence type="ECO:0000313" key="1">
    <source>
        <dbReference type="EMBL" id="EFK96955.1"/>
    </source>
</evidence>
<name>D9PHK4_9ZZZZ</name>
<comment type="caution">
    <text evidence="1">The sequence shown here is derived from an EMBL/GenBank/DDBJ whole genome shotgun (WGS) entry which is preliminary data.</text>
</comment>